<dbReference type="Proteomes" id="UP000292307">
    <property type="component" value="Chromosome"/>
</dbReference>
<feature type="chain" id="PRO_5044601775" evidence="1">
    <location>
        <begin position="23"/>
        <end position="188"/>
    </location>
</feature>
<dbReference type="EMBL" id="BMWV01000004">
    <property type="protein sequence ID" value="GGY38099.1"/>
    <property type="molecule type" value="Genomic_DNA"/>
</dbReference>
<evidence type="ECO:0000259" key="2">
    <source>
        <dbReference type="Pfam" id="PF07589"/>
    </source>
</evidence>
<feature type="domain" description="Ice-binding protein C-terminal" evidence="2">
    <location>
        <begin position="159"/>
        <end position="184"/>
    </location>
</feature>
<dbReference type="Pfam" id="PF07589">
    <property type="entry name" value="PEP-CTERM"/>
    <property type="match status" value="1"/>
</dbReference>
<evidence type="ECO:0000313" key="3">
    <source>
        <dbReference type="EMBL" id="GGY38099.1"/>
    </source>
</evidence>
<reference evidence="4 5" key="2">
    <citation type="submission" date="2019-02" db="EMBL/GenBank/DDBJ databases">
        <title>Draft Genome Sequences of Six Type Strains of the Genus Massilia.</title>
        <authorList>
            <person name="Miess H."/>
            <person name="Frediansyhah A."/>
            <person name="Gross H."/>
        </authorList>
    </citation>
    <scope>NUCLEOTIDE SEQUENCE [LARGE SCALE GENOMIC DNA]</scope>
    <source>
        <strain evidence="4 5">DSM 17472</strain>
    </source>
</reference>
<evidence type="ECO:0000313" key="6">
    <source>
        <dbReference type="Proteomes" id="UP000628442"/>
    </source>
</evidence>
<reference evidence="3" key="1">
    <citation type="journal article" date="2014" name="Int. J. Syst. Evol. Microbiol.">
        <title>Complete genome sequence of Corynebacterium casei LMG S-19264T (=DSM 44701T), isolated from a smear-ripened cheese.</title>
        <authorList>
            <consortium name="US DOE Joint Genome Institute (JGI-PGF)"/>
            <person name="Walter F."/>
            <person name="Albersmeier A."/>
            <person name="Kalinowski J."/>
            <person name="Ruckert C."/>
        </authorList>
    </citation>
    <scope>NUCLEOTIDE SEQUENCE</scope>
    <source>
        <strain evidence="3">KCTC 12343</strain>
    </source>
</reference>
<dbReference type="EMBL" id="CP036401">
    <property type="protein sequence ID" value="QBI01973.1"/>
    <property type="molecule type" value="Genomic_DNA"/>
</dbReference>
<dbReference type="InterPro" id="IPR013424">
    <property type="entry name" value="Ice-binding_C"/>
</dbReference>
<accession>A0A411WZ52</accession>
<dbReference type="NCBIfam" id="TIGR02595">
    <property type="entry name" value="PEP_CTERM"/>
    <property type="match status" value="1"/>
</dbReference>
<reference evidence="3" key="3">
    <citation type="submission" date="2022-12" db="EMBL/GenBank/DDBJ databases">
        <authorList>
            <person name="Sun Q."/>
            <person name="Kim S."/>
        </authorList>
    </citation>
    <scope>NUCLEOTIDE SEQUENCE</scope>
    <source>
        <strain evidence="3">KCTC 12343</strain>
    </source>
</reference>
<dbReference type="Proteomes" id="UP000628442">
    <property type="component" value="Unassembled WGS sequence"/>
</dbReference>
<keyword evidence="5" id="KW-1185">Reference proteome</keyword>
<gene>
    <name evidence="4" type="ORF">EYF70_14765</name>
    <name evidence="3" type="ORF">GCM10007387_20080</name>
</gene>
<sequence length="188" mass="20207">MKLHQFALAAALAVATLGSAQAGIYTYTGNLATHDYIGDAPSRIVAHFEFDFENSPGAEYHMYEFKSWDVSYGSIHLSSAAGNGLMNSFTFDAAMNITGWFFNASDTAEPWLYNENLQSLSENFLGHAPNEASDIALLQNPLRSAAVYGNQGTWTLAPAVPEPATYLMLGAGLAAVGFASRKRRAQAA</sequence>
<evidence type="ECO:0000313" key="5">
    <source>
        <dbReference type="Proteomes" id="UP000292307"/>
    </source>
</evidence>
<proteinExistence type="predicted"/>
<dbReference type="OrthoDB" id="8703032at2"/>
<dbReference type="RefSeq" id="WP_131146091.1">
    <property type="nucleotide sequence ID" value="NZ_BMWV01000004.1"/>
</dbReference>
<evidence type="ECO:0000313" key="4">
    <source>
        <dbReference type="EMBL" id="QBI01973.1"/>
    </source>
</evidence>
<feature type="signal peptide" evidence="1">
    <location>
        <begin position="1"/>
        <end position="22"/>
    </location>
</feature>
<organism evidence="3 6">
    <name type="scientific">Pseudoduganella albidiflava</name>
    <dbReference type="NCBI Taxonomy" id="321983"/>
    <lineage>
        <taxon>Bacteria</taxon>
        <taxon>Pseudomonadati</taxon>
        <taxon>Pseudomonadota</taxon>
        <taxon>Betaproteobacteria</taxon>
        <taxon>Burkholderiales</taxon>
        <taxon>Oxalobacteraceae</taxon>
        <taxon>Telluria group</taxon>
        <taxon>Pseudoduganella</taxon>
    </lineage>
</organism>
<dbReference type="AlphaFoldDB" id="A0A411WZ52"/>
<name>A0A411WZ52_9BURK</name>
<keyword evidence="1" id="KW-0732">Signal</keyword>
<evidence type="ECO:0000256" key="1">
    <source>
        <dbReference type="SAM" id="SignalP"/>
    </source>
</evidence>
<protein>
    <submittedName>
        <fullName evidence="4">PEP-CTERM sorting domain-containing protein</fullName>
    </submittedName>
</protein>